<keyword evidence="2 3" id="KW-0378">Hydrolase</keyword>
<comment type="catalytic activity">
    <reaction evidence="3">
        <text>dTTP + H2O = dTMP + diphosphate + H(+)</text>
        <dbReference type="Rhea" id="RHEA:28534"/>
        <dbReference type="ChEBI" id="CHEBI:15377"/>
        <dbReference type="ChEBI" id="CHEBI:15378"/>
        <dbReference type="ChEBI" id="CHEBI:33019"/>
        <dbReference type="ChEBI" id="CHEBI:37568"/>
        <dbReference type="ChEBI" id="CHEBI:63528"/>
        <dbReference type="EC" id="3.6.1.9"/>
    </reaction>
</comment>
<dbReference type="EC" id="3.6.1.9" evidence="3"/>
<evidence type="ECO:0000313" key="4">
    <source>
        <dbReference type="EMBL" id="MBW7572955.1"/>
    </source>
</evidence>
<organism evidence="4 5">
    <name type="scientific">Caproiciproducens faecalis</name>
    <dbReference type="NCBI Taxonomy" id="2820301"/>
    <lineage>
        <taxon>Bacteria</taxon>
        <taxon>Bacillati</taxon>
        <taxon>Bacillota</taxon>
        <taxon>Clostridia</taxon>
        <taxon>Eubacteriales</taxon>
        <taxon>Acutalibacteraceae</taxon>
        <taxon>Caproiciproducens</taxon>
    </lineage>
</organism>
<dbReference type="EMBL" id="JAGFNZ010000003">
    <property type="protein sequence ID" value="MBW7572955.1"/>
    <property type="molecule type" value="Genomic_DNA"/>
</dbReference>
<dbReference type="NCBIfam" id="TIGR00172">
    <property type="entry name" value="maf"/>
    <property type="match status" value="1"/>
</dbReference>
<dbReference type="HAMAP" id="MF_00528">
    <property type="entry name" value="Maf"/>
    <property type="match status" value="1"/>
</dbReference>
<feature type="site" description="Important for substrate specificity" evidence="3">
    <location>
        <position position="70"/>
    </location>
</feature>
<sequence>MPMLLLASTSPRRSELLKMAGYEFNVTSSDVSEGYLRGTPPIQIVEQLAARKAEAVAKLNPQDTVLGADTVVVYKGRVLGKPKDPEDAKAMLRLLSGNVHQVYTGYCVICGKEMIRGHECTSVEFYPLSEAEISAYCETPEPMDKAGAYAIQGRGALFIKRIDGDFYNVMGLPIGKINRILAGLKNSSKES</sequence>
<keyword evidence="3" id="KW-0963">Cytoplasm</keyword>
<comment type="similarity">
    <text evidence="3">Belongs to the Maf family. YhdE subfamily.</text>
</comment>
<comment type="subcellular location">
    <subcellularLocation>
        <location evidence="3">Cytoplasm</location>
    </subcellularLocation>
</comment>
<dbReference type="InterPro" id="IPR029001">
    <property type="entry name" value="ITPase-like_fam"/>
</dbReference>
<comment type="caution">
    <text evidence="4">The sequence shown here is derived from an EMBL/GenBank/DDBJ whole genome shotgun (WGS) entry which is preliminary data.</text>
</comment>
<protein>
    <recommendedName>
        <fullName evidence="3">dTTP/UTP pyrophosphatase</fullName>
        <shortName evidence="3">dTTPase/UTPase</shortName>
        <ecNumber evidence="3">3.6.1.9</ecNumber>
    </recommendedName>
    <alternativeName>
        <fullName evidence="3">Nucleoside triphosphate pyrophosphatase</fullName>
    </alternativeName>
    <alternativeName>
        <fullName evidence="3">Nucleotide pyrophosphatase</fullName>
        <shortName evidence="3">Nucleotide PPase</shortName>
    </alternativeName>
</protein>
<dbReference type="SUPFAM" id="SSF52972">
    <property type="entry name" value="ITPase-like"/>
    <property type="match status" value="1"/>
</dbReference>
<comment type="caution">
    <text evidence="3">Lacks conserved residue(s) required for the propagation of feature annotation.</text>
</comment>
<reference evidence="4 5" key="1">
    <citation type="submission" date="2021-03" db="EMBL/GenBank/DDBJ databases">
        <title>Caproiciproducens sp. nov. isolated from feces of cow.</title>
        <authorList>
            <person name="Choi J.-Y."/>
        </authorList>
    </citation>
    <scope>NUCLEOTIDE SEQUENCE [LARGE SCALE GENOMIC DNA]</scope>
    <source>
        <strain evidence="4 5">AGMB10547</strain>
    </source>
</reference>
<accession>A0ABS7DNR3</accession>
<name>A0ABS7DNR3_9FIRM</name>
<comment type="catalytic activity">
    <reaction evidence="3">
        <text>UTP + H2O = UMP + diphosphate + H(+)</text>
        <dbReference type="Rhea" id="RHEA:29395"/>
        <dbReference type="ChEBI" id="CHEBI:15377"/>
        <dbReference type="ChEBI" id="CHEBI:15378"/>
        <dbReference type="ChEBI" id="CHEBI:33019"/>
        <dbReference type="ChEBI" id="CHEBI:46398"/>
        <dbReference type="ChEBI" id="CHEBI:57865"/>
        <dbReference type="EC" id="3.6.1.9"/>
    </reaction>
</comment>
<dbReference type="CDD" id="cd00555">
    <property type="entry name" value="Maf"/>
    <property type="match status" value="1"/>
</dbReference>
<dbReference type="PANTHER" id="PTHR43213:SF5">
    <property type="entry name" value="BIFUNCTIONAL DTTP_UTP PYROPHOSPHATASE_METHYLTRANSFERASE PROTEIN-RELATED"/>
    <property type="match status" value="1"/>
</dbReference>
<evidence type="ECO:0000313" key="5">
    <source>
        <dbReference type="Proteomes" id="UP000719942"/>
    </source>
</evidence>
<feature type="active site" description="Proton acceptor" evidence="3">
    <location>
        <position position="69"/>
    </location>
</feature>
<gene>
    <name evidence="4" type="primary">maf</name>
    <name evidence="4" type="ORF">J5W02_09020</name>
</gene>
<feature type="site" description="Important for substrate specificity" evidence="3">
    <location>
        <position position="152"/>
    </location>
</feature>
<dbReference type="PANTHER" id="PTHR43213">
    <property type="entry name" value="BIFUNCTIONAL DTTP/UTP PYROPHOSPHATASE/METHYLTRANSFERASE PROTEIN-RELATED"/>
    <property type="match status" value="1"/>
</dbReference>
<feature type="site" description="Important for substrate specificity" evidence="3">
    <location>
        <position position="12"/>
    </location>
</feature>
<comment type="function">
    <text evidence="3">Nucleoside triphosphate pyrophosphatase that hydrolyzes dTTP and UTP. May have a dual role in cell division arrest and in preventing the incorporation of modified nucleotides into cellular nucleic acids.</text>
</comment>
<dbReference type="Pfam" id="PF02545">
    <property type="entry name" value="Maf"/>
    <property type="match status" value="1"/>
</dbReference>
<keyword evidence="5" id="KW-1185">Reference proteome</keyword>
<comment type="cofactor">
    <cofactor evidence="1 3">
        <name>a divalent metal cation</name>
        <dbReference type="ChEBI" id="CHEBI:60240"/>
    </cofactor>
</comment>
<dbReference type="InterPro" id="IPR003697">
    <property type="entry name" value="Maf-like"/>
</dbReference>
<keyword evidence="3" id="KW-0546">Nucleotide metabolism</keyword>
<evidence type="ECO:0000256" key="2">
    <source>
        <dbReference type="ARBA" id="ARBA00022801"/>
    </source>
</evidence>
<proteinExistence type="inferred from homology"/>
<evidence type="ECO:0000256" key="1">
    <source>
        <dbReference type="ARBA" id="ARBA00001968"/>
    </source>
</evidence>
<dbReference type="PIRSF" id="PIRSF006305">
    <property type="entry name" value="Maf"/>
    <property type="match status" value="1"/>
</dbReference>
<dbReference type="Proteomes" id="UP000719942">
    <property type="component" value="Unassembled WGS sequence"/>
</dbReference>
<dbReference type="Gene3D" id="3.90.950.10">
    <property type="match status" value="1"/>
</dbReference>
<evidence type="ECO:0000256" key="3">
    <source>
        <dbReference type="HAMAP-Rule" id="MF_00528"/>
    </source>
</evidence>